<proteinExistence type="predicted"/>
<dbReference type="AlphaFoldDB" id="A0AAP0Q9C9"/>
<dbReference type="EMBL" id="JBCGBO010000025">
    <property type="protein sequence ID" value="KAK9176390.1"/>
    <property type="molecule type" value="Genomic_DNA"/>
</dbReference>
<accession>A0AAP0Q9C9</accession>
<gene>
    <name evidence="1" type="ORF">WN944_028407</name>
</gene>
<reference evidence="1 2" key="1">
    <citation type="submission" date="2024-05" db="EMBL/GenBank/DDBJ databases">
        <title>Haplotype-resolved chromosome-level genome assembly of Huyou (Citrus changshanensis).</title>
        <authorList>
            <person name="Miao C."/>
            <person name="Chen W."/>
            <person name="Wu Y."/>
            <person name="Wang L."/>
            <person name="Zhao S."/>
            <person name="Grierson D."/>
            <person name="Xu C."/>
            <person name="Chen K."/>
        </authorList>
    </citation>
    <scope>NUCLEOTIDE SEQUENCE [LARGE SCALE GENOMIC DNA]</scope>
    <source>
        <strain evidence="1">01-14</strain>
        <tissue evidence="1">Leaf</tissue>
    </source>
</reference>
<sequence>MLEDFPAPRTKPNNLEAFAGLSRKGASARIRKVNSGCESILSLSHPLLLLSAFTTTIYHQPSSILAQTAKKTPNIIAPLALV</sequence>
<organism evidence="1 2">
    <name type="scientific">Citrus x changshan-huyou</name>
    <dbReference type="NCBI Taxonomy" id="2935761"/>
    <lineage>
        <taxon>Eukaryota</taxon>
        <taxon>Viridiplantae</taxon>
        <taxon>Streptophyta</taxon>
        <taxon>Embryophyta</taxon>
        <taxon>Tracheophyta</taxon>
        <taxon>Spermatophyta</taxon>
        <taxon>Magnoliopsida</taxon>
        <taxon>eudicotyledons</taxon>
        <taxon>Gunneridae</taxon>
        <taxon>Pentapetalae</taxon>
        <taxon>rosids</taxon>
        <taxon>malvids</taxon>
        <taxon>Sapindales</taxon>
        <taxon>Rutaceae</taxon>
        <taxon>Aurantioideae</taxon>
        <taxon>Citrus</taxon>
    </lineage>
</organism>
<protein>
    <submittedName>
        <fullName evidence="1">Uncharacterized protein</fullName>
    </submittedName>
</protein>
<keyword evidence="2" id="KW-1185">Reference proteome</keyword>
<name>A0AAP0Q9C9_9ROSI</name>
<evidence type="ECO:0000313" key="1">
    <source>
        <dbReference type="EMBL" id="KAK9176390.1"/>
    </source>
</evidence>
<dbReference type="Proteomes" id="UP001428341">
    <property type="component" value="Unassembled WGS sequence"/>
</dbReference>
<comment type="caution">
    <text evidence="1">The sequence shown here is derived from an EMBL/GenBank/DDBJ whole genome shotgun (WGS) entry which is preliminary data.</text>
</comment>
<evidence type="ECO:0000313" key="2">
    <source>
        <dbReference type="Proteomes" id="UP001428341"/>
    </source>
</evidence>